<dbReference type="Gene3D" id="3.30.465.10">
    <property type="match status" value="1"/>
</dbReference>
<keyword evidence="2" id="KW-0274">FAD</keyword>
<reference evidence="5" key="1">
    <citation type="journal article" date="2014" name="Int. J. Syst. Evol. Microbiol.">
        <title>Complete genome sequence of Corynebacterium casei LMG S-19264T (=DSM 44701T), isolated from a smear-ripened cheese.</title>
        <authorList>
            <consortium name="US DOE Joint Genome Institute (JGI-PGF)"/>
            <person name="Walter F."/>
            <person name="Albersmeier A."/>
            <person name="Kalinowski J."/>
            <person name="Ruckert C."/>
        </authorList>
    </citation>
    <scope>NUCLEOTIDE SEQUENCE</scope>
    <source>
        <strain evidence="5">CGMCC 1.15320</strain>
    </source>
</reference>
<dbReference type="SUPFAM" id="SSF56176">
    <property type="entry name" value="FAD-binding/transporter-associated domain-like"/>
    <property type="match status" value="1"/>
</dbReference>
<dbReference type="InterPro" id="IPR016169">
    <property type="entry name" value="FAD-bd_PCMH_sub2"/>
</dbReference>
<dbReference type="InterPro" id="IPR016166">
    <property type="entry name" value="FAD-bd_PCMH"/>
</dbReference>
<name>A0A916W640_9HYPH</name>
<dbReference type="SUPFAM" id="SSF55447">
    <property type="entry name" value="CO dehydrogenase flavoprotein C-terminal domain-like"/>
    <property type="match status" value="1"/>
</dbReference>
<comment type="caution">
    <text evidence="5">The sequence shown here is derived from an EMBL/GenBank/DDBJ whole genome shotgun (WGS) entry which is preliminary data.</text>
</comment>
<dbReference type="InterPro" id="IPR016167">
    <property type="entry name" value="FAD-bd_PCMH_sub1"/>
</dbReference>
<dbReference type="InterPro" id="IPR051312">
    <property type="entry name" value="Diverse_Substr_Oxidored"/>
</dbReference>
<dbReference type="Gene3D" id="3.30.43.10">
    <property type="entry name" value="Uridine Diphospho-n-acetylenolpyruvylglucosamine Reductase, domain 2"/>
    <property type="match status" value="1"/>
</dbReference>
<dbReference type="Pfam" id="PF00941">
    <property type="entry name" value="FAD_binding_5"/>
    <property type="match status" value="1"/>
</dbReference>
<evidence type="ECO:0000256" key="3">
    <source>
        <dbReference type="ARBA" id="ARBA00023002"/>
    </source>
</evidence>
<organism evidence="5 6">
    <name type="scientific">Nitratireductor aestuarii</name>
    <dbReference type="NCBI Taxonomy" id="1735103"/>
    <lineage>
        <taxon>Bacteria</taxon>
        <taxon>Pseudomonadati</taxon>
        <taxon>Pseudomonadota</taxon>
        <taxon>Alphaproteobacteria</taxon>
        <taxon>Hyphomicrobiales</taxon>
        <taxon>Phyllobacteriaceae</taxon>
        <taxon>Nitratireductor</taxon>
    </lineage>
</organism>
<sequence>MRPAAFEYHRAASIEEALSLLAEFGEDGRPIAGGQSLVPMMNLRLARPEHLVDINSLELDKIERTGDTLSLGALVRHERYFNEPLIAEHFPAFLDAAHWIGHPTIRRHGSLGGSISHADPSAELPCVCVLHDATIVARSVNGERRIPASEFFISAYVTALEPGEMVVAVELPIPQRKQHGAFIEIAERMGDFAVIGIGAVLELDGDTVLDARIACAGAELTPVRAASAEQFLKGRQLTEEVAQEAGQLFAQSVDPVNDYRSSAEYRRHLIVQLTSRTLMRAMKSKA</sequence>
<proteinExistence type="predicted"/>
<evidence type="ECO:0000313" key="6">
    <source>
        <dbReference type="Proteomes" id="UP000636264"/>
    </source>
</evidence>
<keyword evidence="1" id="KW-0285">Flavoprotein</keyword>
<dbReference type="InterPro" id="IPR002346">
    <property type="entry name" value="Mopterin_DH_FAD-bd"/>
</dbReference>
<dbReference type="RefSeq" id="WP_188721271.1">
    <property type="nucleotide sequence ID" value="NZ_BMIF01000006.1"/>
</dbReference>
<protein>
    <submittedName>
        <fullName evidence="5">Carbon monoxide dehydrogenase</fullName>
    </submittedName>
</protein>
<dbReference type="Gene3D" id="3.30.390.50">
    <property type="entry name" value="CO dehydrogenase flavoprotein, C-terminal domain"/>
    <property type="match status" value="1"/>
</dbReference>
<dbReference type="Proteomes" id="UP000636264">
    <property type="component" value="Unassembled WGS sequence"/>
</dbReference>
<dbReference type="PANTHER" id="PTHR42659">
    <property type="entry name" value="XANTHINE DEHYDROGENASE SUBUNIT C-RELATED"/>
    <property type="match status" value="1"/>
</dbReference>
<dbReference type="AlphaFoldDB" id="A0A916W640"/>
<gene>
    <name evidence="5" type="ORF">GCM10011385_23720</name>
</gene>
<evidence type="ECO:0000313" key="5">
    <source>
        <dbReference type="EMBL" id="GGA69152.1"/>
    </source>
</evidence>
<evidence type="ECO:0000256" key="2">
    <source>
        <dbReference type="ARBA" id="ARBA00022827"/>
    </source>
</evidence>
<dbReference type="InterPro" id="IPR005107">
    <property type="entry name" value="CO_DH_flav_C"/>
</dbReference>
<dbReference type="EMBL" id="BMIF01000006">
    <property type="protein sequence ID" value="GGA69152.1"/>
    <property type="molecule type" value="Genomic_DNA"/>
</dbReference>
<keyword evidence="6" id="KW-1185">Reference proteome</keyword>
<accession>A0A916W640</accession>
<keyword evidence="3" id="KW-0560">Oxidoreductase</keyword>
<feature type="domain" description="FAD-binding PCMH-type" evidence="4">
    <location>
        <begin position="1"/>
        <end position="176"/>
    </location>
</feature>
<dbReference type="InterPro" id="IPR036318">
    <property type="entry name" value="FAD-bd_PCMH-like_sf"/>
</dbReference>
<reference evidence="5" key="2">
    <citation type="submission" date="2020-09" db="EMBL/GenBank/DDBJ databases">
        <authorList>
            <person name="Sun Q."/>
            <person name="Zhou Y."/>
        </authorList>
    </citation>
    <scope>NUCLEOTIDE SEQUENCE</scope>
    <source>
        <strain evidence="5">CGMCC 1.15320</strain>
    </source>
</reference>
<dbReference type="InterPro" id="IPR036683">
    <property type="entry name" value="CO_DH_flav_C_dom_sf"/>
</dbReference>
<dbReference type="PANTHER" id="PTHR42659:SF2">
    <property type="entry name" value="XANTHINE DEHYDROGENASE SUBUNIT C-RELATED"/>
    <property type="match status" value="1"/>
</dbReference>
<evidence type="ECO:0000256" key="1">
    <source>
        <dbReference type="ARBA" id="ARBA00022630"/>
    </source>
</evidence>
<dbReference type="GO" id="GO:0016491">
    <property type="term" value="F:oxidoreductase activity"/>
    <property type="evidence" value="ECO:0007669"/>
    <property type="project" value="UniProtKB-KW"/>
</dbReference>
<dbReference type="Pfam" id="PF03450">
    <property type="entry name" value="CO_deh_flav_C"/>
    <property type="match status" value="1"/>
</dbReference>
<dbReference type="PROSITE" id="PS51387">
    <property type="entry name" value="FAD_PCMH"/>
    <property type="match status" value="1"/>
</dbReference>
<dbReference type="SMART" id="SM01092">
    <property type="entry name" value="CO_deh_flav_C"/>
    <property type="match status" value="1"/>
</dbReference>
<evidence type="ECO:0000259" key="4">
    <source>
        <dbReference type="PROSITE" id="PS51387"/>
    </source>
</evidence>
<dbReference type="GO" id="GO:0071949">
    <property type="term" value="F:FAD binding"/>
    <property type="evidence" value="ECO:0007669"/>
    <property type="project" value="InterPro"/>
</dbReference>